<dbReference type="Proteomes" id="UP001638806">
    <property type="component" value="Unassembled WGS sequence"/>
</dbReference>
<proteinExistence type="predicted"/>
<evidence type="ECO:0000313" key="1">
    <source>
        <dbReference type="EMBL" id="KAL3962950.1"/>
    </source>
</evidence>
<comment type="caution">
    <text evidence="1">The sequence shown here is derived from an EMBL/GenBank/DDBJ whole genome shotgun (WGS) entry which is preliminary data.</text>
</comment>
<gene>
    <name evidence="1" type="ORF">ACCO45_004473</name>
</gene>
<protein>
    <submittedName>
        <fullName evidence="1">Uncharacterized protein</fullName>
    </submittedName>
</protein>
<organism evidence="1 2">
    <name type="scientific">Purpureocillium lilacinum</name>
    <name type="common">Paecilomyces lilacinus</name>
    <dbReference type="NCBI Taxonomy" id="33203"/>
    <lineage>
        <taxon>Eukaryota</taxon>
        <taxon>Fungi</taxon>
        <taxon>Dikarya</taxon>
        <taxon>Ascomycota</taxon>
        <taxon>Pezizomycotina</taxon>
        <taxon>Sordariomycetes</taxon>
        <taxon>Hypocreomycetidae</taxon>
        <taxon>Hypocreales</taxon>
        <taxon>Ophiocordycipitaceae</taxon>
        <taxon>Purpureocillium</taxon>
    </lineage>
</organism>
<dbReference type="EMBL" id="JBGNUJ010000003">
    <property type="protein sequence ID" value="KAL3962950.1"/>
    <property type="molecule type" value="Genomic_DNA"/>
</dbReference>
<accession>A0ACC4E2U7</accession>
<sequence length="1621" mass="183077">MSNNNPSSQKVLLQTFEDWGRWDEEFQTKATSLQLWDFIDPQSDETPMDKPERPNVGDYYRRIPPRTSDPESQAGRQTRHSGQSSQTQRQSSPSEPIISLPEATYTNLRARSVAELTTDDKSTFMFEWRVYEQDYREYKEQEARCEKLKAWVTDTVDYGLRQSSCLPMWDLRTWYTNLKTSVGATEREQQTAARRKYQAATTPLTKFPKDFAAWITAWEMATNHALVRKTGGVEDPNVWFEDLTKAIQPILPSWVAIYAGIYKEKLEEKTLAIGEVAKDLRKEAERRNLLGSREKNVKVTRGVFGPTFAGEPAPTTQQDEEQEAGAFQQSQGSSSGQKRKANAATTTRRKRAATVTEITKACGACDGNHQLANCFYAFPESAPDFFKGRKVKRDAFEHRLRTDPTLKDEIYRIKKAAQFEDAAPHATQYLLKESALLDSGATIHVFNDITRFEKYRPAEPGDYIHAGQQRVPIQGYGNVVILTRGPLGARPILLRDVALCKDFPCNLVSLRQLQKRGYWWDNRPQFNCIRSHSNTVICQLVDRLDQFVIEEPQACQGAAFTAHRHRYNTWTERRPAPVDARQWHLRLGHPGPQALEHLVNASQGPGERLAIDFHDLPRDSDGRSSVMLVTDRWSGFIWDYYLVERRTGTIIAVLKHLFGLLDRQYQIKPRVIECDNEIPADKGPVFAYLSTQHVRLEPSSPYTPAQNGGAEISGHLIKVKARAMRTSARLPEYLWVEVYRAATYLYNRTPKYMHNWRTPYDKFHTYVAQRDGIVVESRKPQQAHLRVYGCKAYAMKPDAQRHLATKHKLDPRAWIGYLVGYQSTNIYRIWIPQTGNVILTRDVIFNEDERFDGNLNRLRDDLLHIGRDELTKLLNQMEIPEPERTAMTEEDQNGAFIPQMNWEGLHGEDEDVENPLSWVDPAVPEVARDTGAEQSEVGLDHPTGTDEGSGISGVAEADRRLPEGGTEDQPEGGTDDQAKNSEDQTRPYPTPVSLPPTALLAMAIREGSGDPLEECFKLWDAQEPIEVWKAAFVAGRQATPMGTFNGKTIDKAKFQRLLKNPRAYIGETCLLCHEVIWSWRSTQWAPSSRKQKQSIFAATKRCNLGSNCRDKIRKSEGSKSLTASRLVVRGDQQIKSIHEETYAATLAGRSFRTLMAIAARFDLELIQYDAVNAFVNARLKKDILMRMPPGYRKPGTILKLQKALYGLRESPLLWQKDLTATLTGLGFDTVPHEPCCMTKGGIIIFYYVDDIVLAYRKERESEIQSTMKELQKQYKLTGGKPLQWFLGIEVIRDREKRLIWLSQSDYFDKIANLVDRTDRRHETPMRREELLPYEDRSSLSSIRRYQRKIGSILYAAVITRPDVAFAAARLARFNANPGPEHHAAADQVLLYLRATKALALQFGGADTFVVASDASFADNTLDRRNMSSVETITSLTALFTGCVAYSCVERLMKADLNGTFVALPGYIRGTCGESWIARASGASGFGPDLGKMDRHSSPQITRAPLQGGGCGLVVGGPVDTPTEIGTRPQHRLQCVLVGGTLHYKGSEGEANDKRTTGHALSKNLSKVFRRNAVLLAKVRNIGFCAWARRDARQADRRVQSHVEAKLSVCGRPAGEEGVGRS</sequence>
<reference evidence="1" key="1">
    <citation type="submission" date="2024-12" db="EMBL/GenBank/DDBJ databases">
        <title>Comparative genomics and development of molecular markers within Purpureocillium lilacinum and among Purpureocillium species.</title>
        <authorList>
            <person name="Yeh Z.-Y."/>
            <person name="Ni N.-T."/>
            <person name="Lo P.-H."/>
            <person name="Mushyakhwo K."/>
            <person name="Lin C.-F."/>
            <person name="Nai Y.-S."/>
        </authorList>
    </citation>
    <scope>NUCLEOTIDE SEQUENCE</scope>
    <source>
        <strain evidence="1">NCHU-NPUST-175</strain>
    </source>
</reference>
<evidence type="ECO:0000313" key="2">
    <source>
        <dbReference type="Proteomes" id="UP001638806"/>
    </source>
</evidence>
<name>A0ACC4E2U7_PURLI</name>
<keyword evidence="2" id="KW-1185">Reference proteome</keyword>